<keyword evidence="2" id="KW-0328">Glycosyltransferase</keyword>
<dbReference type="eggNOG" id="KOG4698">
    <property type="taxonomic scope" value="Eukaryota"/>
</dbReference>
<dbReference type="OrthoDB" id="529273at2759"/>
<dbReference type="RefSeq" id="XP_010279413.1">
    <property type="nucleotide sequence ID" value="XM_010281111.2"/>
</dbReference>
<reference evidence="6" key="1">
    <citation type="submission" date="2025-08" db="UniProtKB">
        <authorList>
            <consortium name="RefSeq"/>
        </authorList>
    </citation>
    <scope>IDENTIFICATION</scope>
</reference>
<protein>
    <submittedName>
        <fullName evidence="6">Uncharacterized protein LOC104613333</fullName>
    </submittedName>
</protein>
<evidence type="ECO:0000313" key="6">
    <source>
        <dbReference type="RefSeq" id="XP_010279413.1"/>
    </source>
</evidence>
<dbReference type="Pfam" id="PF04577">
    <property type="entry name" value="Glyco_transf_61"/>
    <property type="match status" value="1"/>
</dbReference>
<organism evidence="5 6">
    <name type="scientific">Nelumbo nucifera</name>
    <name type="common">Sacred lotus</name>
    <dbReference type="NCBI Taxonomy" id="4432"/>
    <lineage>
        <taxon>Eukaryota</taxon>
        <taxon>Viridiplantae</taxon>
        <taxon>Streptophyta</taxon>
        <taxon>Embryophyta</taxon>
        <taxon>Tracheophyta</taxon>
        <taxon>Spermatophyta</taxon>
        <taxon>Magnoliopsida</taxon>
        <taxon>Proteales</taxon>
        <taxon>Nelumbonaceae</taxon>
        <taxon>Nelumbo</taxon>
    </lineage>
</organism>
<evidence type="ECO:0000256" key="4">
    <source>
        <dbReference type="ARBA" id="ARBA00023180"/>
    </source>
</evidence>
<dbReference type="Proteomes" id="UP000189703">
    <property type="component" value="Unplaced"/>
</dbReference>
<comment type="subcellular location">
    <subcellularLocation>
        <location evidence="1">Golgi apparatus membrane</location>
        <topology evidence="1">Single-pass type II membrane protein</topology>
    </subcellularLocation>
</comment>
<proteinExistence type="predicted"/>
<name>A0A1U8BDB9_NELNU</name>
<evidence type="ECO:0000313" key="5">
    <source>
        <dbReference type="Proteomes" id="UP000189703"/>
    </source>
</evidence>
<dbReference type="PANTHER" id="PTHR20961">
    <property type="entry name" value="GLYCOSYLTRANSFERASE"/>
    <property type="match status" value="1"/>
</dbReference>
<dbReference type="GeneID" id="104613333"/>
<dbReference type="FunCoup" id="A0A1U8BDB9">
    <property type="interactions" value="464"/>
</dbReference>
<sequence length="503" mass="56743">MSKEKAYADKVALHQSTGVAEIENVAYNAIFAKSFSRNEQKKLGCGALAVFLMIVLSLCTVLKPYLGPLPILKLRVPVDSGVYMLTVEDTMSSSFEQKKEDLSRYQPIVAEKEVIKETKIMCNVSERRSDFCEVDGDVRIQANSSTIFAVSSSQTGIPEPAGNDSWAIRPYARKGDKAAMGSVNQLWVKSFAGHEEAAPQCTLNHSVPAIVFSTGGYTGNNFHEFTDTLIPLFITSRQFNGEVQFVVTDYKAFWVNKYQVILKHLSRYEIINMDKDHQIHCFPRVVVGLKCHKELSIDPSKSPNGYSMLDFTEFLRSSYSLKRGTVTRIGDRGHKKPRLLIISRKRTRSFMNVGEIAKMARRLGYKVAVAEATSNLSQFAQDVNSCDVLMGVHGAGLTNMIFLPANAILIQIVPFGLDWLATYDFGKPALDMNIRYLEYKIKEEESSLIQQYPSDHAVFRDPPSVHKYDWQAFRALYLDNQNVKLDVRRFKATLLKAIELFHQ</sequence>
<dbReference type="InterPro" id="IPR049625">
    <property type="entry name" value="Glyco_transf_61_cat"/>
</dbReference>
<dbReference type="InterPro" id="IPR007657">
    <property type="entry name" value="Glycosyltransferase_61"/>
</dbReference>
<accession>A0A1U8BDB9</accession>
<dbReference type="GO" id="GO:0000139">
    <property type="term" value="C:Golgi membrane"/>
    <property type="evidence" value="ECO:0007669"/>
    <property type="project" value="UniProtKB-SubCell"/>
</dbReference>
<dbReference type="GO" id="GO:0016763">
    <property type="term" value="F:pentosyltransferase activity"/>
    <property type="evidence" value="ECO:0007669"/>
    <property type="project" value="UniProtKB-ARBA"/>
</dbReference>
<dbReference type="GO" id="GO:0016757">
    <property type="term" value="F:glycosyltransferase activity"/>
    <property type="evidence" value="ECO:0000318"/>
    <property type="project" value="GO_Central"/>
</dbReference>
<evidence type="ECO:0000256" key="1">
    <source>
        <dbReference type="ARBA" id="ARBA00004323"/>
    </source>
</evidence>
<evidence type="ECO:0000256" key="2">
    <source>
        <dbReference type="ARBA" id="ARBA00022676"/>
    </source>
</evidence>
<dbReference type="PANTHER" id="PTHR20961:SF5">
    <property type="entry name" value="GLYCOSYLTRANSFERASE-RELATED"/>
    <property type="match status" value="1"/>
</dbReference>
<dbReference type="OMA" id="ADICEMN"/>
<dbReference type="AlphaFoldDB" id="A0A1U8BDB9"/>
<keyword evidence="4" id="KW-0325">Glycoprotein</keyword>
<gene>
    <name evidence="6" type="primary">LOC104613333</name>
</gene>
<keyword evidence="5" id="KW-1185">Reference proteome</keyword>
<keyword evidence="3" id="KW-0808">Transferase</keyword>
<dbReference type="KEGG" id="nnu:104613333"/>
<evidence type="ECO:0000256" key="3">
    <source>
        <dbReference type="ARBA" id="ARBA00022679"/>
    </source>
</evidence>